<evidence type="ECO:0000256" key="4">
    <source>
        <dbReference type="ARBA" id="ARBA00022670"/>
    </source>
</evidence>
<dbReference type="AlphaFoldDB" id="A0A419EUM3"/>
<dbReference type="Proteomes" id="UP000285961">
    <property type="component" value="Unassembled WGS sequence"/>
</dbReference>
<feature type="domain" description="Peptidase M50" evidence="11">
    <location>
        <begin position="46"/>
        <end position="219"/>
    </location>
</feature>
<feature type="transmembrane region" description="Helical" evidence="10">
    <location>
        <begin position="72"/>
        <end position="91"/>
    </location>
</feature>
<evidence type="ECO:0000256" key="8">
    <source>
        <dbReference type="ARBA" id="ARBA00022989"/>
    </source>
</evidence>
<dbReference type="Pfam" id="PF02163">
    <property type="entry name" value="Peptidase_M50"/>
    <property type="match status" value="1"/>
</dbReference>
<comment type="subcellular location">
    <subcellularLocation>
        <location evidence="2">Membrane</location>
        <topology evidence="2">Multi-pass membrane protein</topology>
    </subcellularLocation>
</comment>
<dbReference type="GO" id="GO:0008233">
    <property type="term" value="F:peptidase activity"/>
    <property type="evidence" value="ECO:0007669"/>
    <property type="project" value="UniProtKB-KW"/>
</dbReference>
<keyword evidence="4 12" id="KW-0645">Protease</keyword>
<feature type="transmembrane region" description="Helical" evidence="10">
    <location>
        <begin position="103"/>
        <end position="124"/>
    </location>
</feature>
<feature type="transmembrane region" description="Helical" evidence="10">
    <location>
        <begin position="210"/>
        <end position="236"/>
    </location>
</feature>
<evidence type="ECO:0000256" key="10">
    <source>
        <dbReference type="SAM" id="Phobius"/>
    </source>
</evidence>
<gene>
    <name evidence="12" type="ORF">C4532_13795</name>
</gene>
<evidence type="ECO:0000259" key="11">
    <source>
        <dbReference type="Pfam" id="PF02163"/>
    </source>
</evidence>
<name>A0A419EUM3_9BACT</name>
<keyword evidence="7" id="KW-0809">Transit peptide</keyword>
<feature type="transmembrane region" description="Helical" evidence="10">
    <location>
        <begin position="136"/>
        <end position="156"/>
    </location>
</feature>
<evidence type="ECO:0000256" key="3">
    <source>
        <dbReference type="ARBA" id="ARBA00007931"/>
    </source>
</evidence>
<dbReference type="PANTHER" id="PTHR31412:SF0">
    <property type="entry name" value="ZINC METALLOPROTEASE EGY1, CHLOROPLASTIC-RELATED"/>
    <property type="match status" value="1"/>
</dbReference>
<evidence type="ECO:0000313" key="13">
    <source>
        <dbReference type="Proteomes" id="UP000285961"/>
    </source>
</evidence>
<feature type="transmembrane region" description="Helical" evidence="10">
    <location>
        <begin position="256"/>
        <end position="276"/>
    </location>
</feature>
<dbReference type="InterPro" id="IPR044838">
    <property type="entry name" value="EGY1-like"/>
</dbReference>
<evidence type="ECO:0000256" key="6">
    <source>
        <dbReference type="ARBA" id="ARBA00022801"/>
    </source>
</evidence>
<evidence type="ECO:0000256" key="1">
    <source>
        <dbReference type="ARBA" id="ARBA00001947"/>
    </source>
</evidence>
<dbReference type="GO" id="GO:0006508">
    <property type="term" value="P:proteolysis"/>
    <property type="evidence" value="ECO:0007669"/>
    <property type="project" value="UniProtKB-KW"/>
</dbReference>
<comment type="similarity">
    <text evidence="3">Belongs to the peptidase M50B family.</text>
</comment>
<proteinExistence type="inferred from homology"/>
<evidence type="ECO:0000256" key="5">
    <source>
        <dbReference type="ARBA" id="ARBA00022692"/>
    </source>
</evidence>
<dbReference type="PANTHER" id="PTHR31412">
    <property type="entry name" value="ZINC METALLOPROTEASE EGY1"/>
    <property type="match status" value="1"/>
</dbReference>
<dbReference type="CDD" id="cd06160">
    <property type="entry name" value="S2P-M50_like_2"/>
    <property type="match status" value="1"/>
</dbReference>
<keyword evidence="9 10" id="KW-0472">Membrane</keyword>
<feature type="transmembrane region" description="Helical" evidence="10">
    <location>
        <begin position="168"/>
        <end position="189"/>
    </location>
</feature>
<reference evidence="12 13" key="1">
    <citation type="journal article" date="2017" name="ISME J.">
        <title>Energy and carbon metabolisms in a deep terrestrial subsurface fluid microbial community.</title>
        <authorList>
            <person name="Momper L."/>
            <person name="Jungbluth S.P."/>
            <person name="Lee M.D."/>
            <person name="Amend J.P."/>
        </authorList>
    </citation>
    <scope>NUCLEOTIDE SEQUENCE [LARGE SCALE GENOMIC DNA]</scope>
    <source>
        <strain evidence="12">SURF_17</strain>
    </source>
</reference>
<dbReference type="EMBL" id="QZKI01000096">
    <property type="protein sequence ID" value="RJP67953.1"/>
    <property type="molecule type" value="Genomic_DNA"/>
</dbReference>
<protein>
    <submittedName>
        <fullName evidence="12">Site-2 protease family protein</fullName>
    </submittedName>
</protein>
<keyword evidence="8 10" id="KW-1133">Transmembrane helix</keyword>
<comment type="caution">
    <text evidence="12">The sequence shown here is derived from an EMBL/GenBank/DDBJ whole genome shotgun (WGS) entry which is preliminary data.</text>
</comment>
<feature type="transmembrane region" description="Helical" evidence="10">
    <location>
        <begin position="39"/>
        <end position="60"/>
    </location>
</feature>
<accession>A0A419EUM3</accession>
<dbReference type="InterPro" id="IPR008915">
    <property type="entry name" value="Peptidase_M50"/>
</dbReference>
<evidence type="ECO:0000256" key="2">
    <source>
        <dbReference type="ARBA" id="ARBA00004141"/>
    </source>
</evidence>
<dbReference type="GO" id="GO:0016020">
    <property type="term" value="C:membrane"/>
    <property type="evidence" value="ECO:0007669"/>
    <property type="project" value="UniProtKB-SubCell"/>
</dbReference>
<organism evidence="12 13">
    <name type="scientific">Candidatus Abyssobacteria bacterium SURF_17</name>
    <dbReference type="NCBI Taxonomy" id="2093361"/>
    <lineage>
        <taxon>Bacteria</taxon>
        <taxon>Pseudomonadati</taxon>
        <taxon>Candidatus Hydrogenedentota</taxon>
        <taxon>Candidatus Abyssobacteria</taxon>
    </lineage>
</organism>
<evidence type="ECO:0000256" key="9">
    <source>
        <dbReference type="ARBA" id="ARBA00023136"/>
    </source>
</evidence>
<keyword evidence="5 10" id="KW-0812">Transmembrane</keyword>
<keyword evidence="6" id="KW-0378">Hydrolase</keyword>
<evidence type="ECO:0000313" key="12">
    <source>
        <dbReference type="EMBL" id="RJP67953.1"/>
    </source>
</evidence>
<sequence>MRPHRKIRTNVILFLATLCTTLFAGAILAEVDPFSRPQLIYKGIPFSVTIMSILLSHELGHYLMSRRHNVDATLPYFIPAPTFIGTFGAVIKVNSSVPDRRALLDIGATGPIVGFIVSIPALIIGLKLSQPMVDTAAGISFGSSLLLEIIAGRLFSSIPEGYAINLHPVALAGWIGLLVTMMNLLPVGMMDGGHIAYALFGDRHYDISRAVVAILLIMGMVGWFGWAIWGILNVMFGLRHPSPTHPEVPLDGKRKLVGAIAVIILILTFVPTPFSVR</sequence>
<evidence type="ECO:0000256" key="7">
    <source>
        <dbReference type="ARBA" id="ARBA00022946"/>
    </source>
</evidence>
<comment type="cofactor">
    <cofactor evidence="1">
        <name>Zn(2+)</name>
        <dbReference type="ChEBI" id="CHEBI:29105"/>
    </cofactor>
</comment>